<dbReference type="PIRSF" id="PIRSF034934">
    <property type="entry name" value="AbiF_AbiD"/>
    <property type="match status" value="1"/>
</dbReference>
<dbReference type="InterPro" id="IPR011664">
    <property type="entry name" value="Abi_system_AbiD/AbiF-like"/>
</dbReference>
<gene>
    <name evidence="1" type="ORF">FVP01_24900</name>
</gene>
<organism evidence="1 2">
    <name type="scientific">Vibrio parahaemolyticus</name>
    <dbReference type="NCBI Taxonomy" id="670"/>
    <lineage>
        <taxon>Bacteria</taxon>
        <taxon>Pseudomonadati</taxon>
        <taxon>Pseudomonadota</taxon>
        <taxon>Gammaproteobacteria</taxon>
        <taxon>Vibrionales</taxon>
        <taxon>Vibrionaceae</taxon>
        <taxon>Vibrio</taxon>
    </lineage>
</organism>
<dbReference type="RefSeq" id="WP_140329488.1">
    <property type="nucleotide sequence ID" value="NZ_NNHV01000245.1"/>
</dbReference>
<dbReference type="EMBL" id="VRMQ01000020">
    <property type="protein sequence ID" value="TXN12152.1"/>
    <property type="molecule type" value="Genomic_DNA"/>
</dbReference>
<evidence type="ECO:0000313" key="2">
    <source>
        <dbReference type="Proteomes" id="UP000321504"/>
    </source>
</evidence>
<sequence>MALVEAKPFKEYDELVISLSGNGMLIPDTERAERKLSQVGYYRLSGFWYPCRMIEFDDDGNAIMLNRKPKRLDTFLPNTSFDEIFKLYTFDKRLRLLLLDAIERIEINLKTVLAHELGRIDELAYQNPDFINPAQLEDYYYKGAQVKNSWVEWSGRQRSELSRSKEEYIVWHKKSKRSMPIWVVVEAWSFGTLSKYFELLKRSHQNAIAQRLGVSNPSLLIRWLQEINILRNRCAHHTRVWNQTSNNPIGVPEGGATDDGIYFDRFALSEDSRKKLYGLITVIWYLIQQIGPNSDWIQHFIDEVDSFPNLPLCHKESMGIPESGMNIDNFIA</sequence>
<protein>
    <submittedName>
        <fullName evidence="1">Abi family protein</fullName>
    </submittedName>
</protein>
<comment type="caution">
    <text evidence="1">The sequence shown here is derived from an EMBL/GenBank/DDBJ whole genome shotgun (WGS) entry which is preliminary data.</text>
</comment>
<dbReference type="AlphaFoldDB" id="A0A656SKP2"/>
<reference evidence="1 2" key="1">
    <citation type="submission" date="2019-08" db="EMBL/GenBank/DDBJ databases">
        <title>Emerging of two pre-pandemic pathogenic O4:KUT lineages of Vibrio parahaemolyticus in coastal eastern China.</title>
        <authorList>
            <person name="Yu H."/>
        </authorList>
    </citation>
    <scope>NUCLEOTIDE SEQUENCE [LARGE SCALE GENOMIC DNA]</scope>
    <source>
        <strain evidence="1 2">HZ17-383</strain>
    </source>
</reference>
<evidence type="ECO:0000313" key="1">
    <source>
        <dbReference type="EMBL" id="TXN12152.1"/>
    </source>
</evidence>
<dbReference type="Pfam" id="PF07751">
    <property type="entry name" value="Abi_2"/>
    <property type="match status" value="1"/>
</dbReference>
<proteinExistence type="predicted"/>
<accession>A0A656SKP2</accession>
<dbReference type="Proteomes" id="UP000321504">
    <property type="component" value="Unassembled WGS sequence"/>
</dbReference>
<dbReference type="InterPro" id="IPR017034">
    <property type="entry name" value="Abi_system_AbiD/AbiF"/>
</dbReference>
<name>A0A656SKP2_VIBPH</name>